<sequence>MRWFLPIDSRFLEIFDLASGNIVQAVELFTRMLQEPKELAARVEELKALEHQGDRYTHETLARLNTSFVTPFDREDIHALATKLDDILDAVDATGHRLLLYGVGQVPDRLVQLAELLLASAREVQKAVVALHDPRRHKEALTCCVEINRLENEADQIHRDALADLFANHRDPVEIIKQKDLFAFLEEGTDRCEDVANIIETIIIKAS</sequence>
<dbReference type="EMBL" id="JMFG01000004">
    <property type="protein sequence ID" value="KDA54792.1"/>
    <property type="molecule type" value="Genomic_DNA"/>
</dbReference>
<dbReference type="InterPro" id="IPR018445">
    <property type="entry name" value="Put_Phosphate_transp_reg"/>
</dbReference>
<evidence type="ECO:0000313" key="2">
    <source>
        <dbReference type="EMBL" id="KDA54792.1"/>
    </source>
</evidence>
<gene>
    <name evidence="2" type="ORF">EG19_09080</name>
</gene>
<dbReference type="STRING" id="1312852.EG19_09080"/>
<dbReference type="Proteomes" id="UP000027284">
    <property type="component" value="Unassembled WGS sequence"/>
</dbReference>
<evidence type="ECO:0000313" key="3">
    <source>
        <dbReference type="Proteomes" id="UP000027284"/>
    </source>
</evidence>
<dbReference type="Pfam" id="PF01865">
    <property type="entry name" value="PhoU_div"/>
    <property type="match status" value="1"/>
</dbReference>
<organism evidence="2 3">
    <name type="scientific">Thermoanaerobaculum aquaticum</name>
    <dbReference type="NCBI Taxonomy" id="1312852"/>
    <lineage>
        <taxon>Bacteria</taxon>
        <taxon>Pseudomonadati</taxon>
        <taxon>Acidobacteriota</taxon>
        <taxon>Thermoanaerobaculia</taxon>
        <taxon>Thermoanaerobaculales</taxon>
        <taxon>Thermoanaerobaculaceae</taxon>
        <taxon>Thermoanaerobaculum</taxon>
    </lineage>
</organism>
<dbReference type="OrthoDB" id="9797568at2"/>
<dbReference type="PANTHER" id="PTHR37298">
    <property type="entry name" value="UPF0111 PROTEIN YKAA"/>
    <property type="match status" value="1"/>
</dbReference>
<dbReference type="SUPFAM" id="SSF109755">
    <property type="entry name" value="PhoU-like"/>
    <property type="match status" value="1"/>
</dbReference>
<evidence type="ECO:0000256" key="1">
    <source>
        <dbReference type="ARBA" id="ARBA00008591"/>
    </source>
</evidence>
<dbReference type="AlphaFoldDB" id="A0A062XQA1"/>
<proteinExistence type="inferred from homology"/>
<accession>A0A062XQA1</accession>
<name>A0A062XQA1_9BACT</name>
<dbReference type="InterPro" id="IPR052912">
    <property type="entry name" value="UPF0111_domain"/>
</dbReference>
<dbReference type="PANTHER" id="PTHR37298:SF1">
    <property type="entry name" value="UPF0111 PROTEIN YKAA"/>
    <property type="match status" value="1"/>
</dbReference>
<comment type="caution">
    <text evidence="2">The sequence shown here is derived from an EMBL/GenBank/DDBJ whole genome shotgun (WGS) entry which is preliminary data.</text>
</comment>
<dbReference type="InterPro" id="IPR038078">
    <property type="entry name" value="PhoU-like_sf"/>
</dbReference>
<evidence type="ECO:0008006" key="4">
    <source>
        <dbReference type="Google" id="ProtNLM"/>
    </source>
</evidence>
<comment type="similarity">
    <text evidence="1">Belongs to the UPF0111 family.</text>
</comment>
<reference evidence="2 3" key="1">
    <citation type="submission" date="2014-04" db="EMBL/GenBank/DDBJ databases">
        <title>The Genome Sequence of Thermoanaerobaculum aquaticum MP-01, The First Cultivated Group 23 Acidobacterium.</title>
        <authorList>
            <person name="Stamps B.W."/>
            <person name="Losey N.A."/>
            <person name="Lawson P.A."/>
            <person name="Stevenson B.S."/>
        </authorList>
    </citation>
    <scope>NUCLEOTIDE SEQUENCE [LARGE SCALE GENOMIC DNA]</scope>
    <source>
        <strain evidence="2 3">MP-01</strain>
    </source>
</reference>
<protein>
    <recommendedName>
        <fullName evidence="4">DUF47 domain-containing protein</fullName>
    </recommendedName>
</protein>
<dbReference type="RefSeq" id="WP_038046686.1">
    <property type="nucleotide sequence ID" value="NZ_JMFG01000004.1"/>
</dbReference>
<keyword evidence="3" id="KW-1185">Reference proteome</keyword>
<dbReference type="Gene3D" id="1.20.58.220">
    <property type="entry name" value="Phosphate transport system protein phou homolog 2, domain 2"/>
    <property type="match status" value="1"/>
</dbReference>